<evidence type="ECO:0000313" key="5">
    <source>
        <dbReference type="Proteomes" id="UP000518605"/>
    </source>
</evidence>
<evidence type="ECO:0000313" key="4">
    <source>
        <dbReference type="EMBL" id="MBB3152570.1"/>
    </source>
</evidence>
<evidence type="ECO:0008006" key="6">
    <source>
        <dbReference type="Google" id="ProtNLM"/>
    </source>
</evidence>
<dbReference type="Proteomes" id="UP000518605">
    <property type="component" value="Unassembled WGS sequence"/>
</dbReference>
<reference evidence="4 5" key="1">
    <citation type="submission" date="2020-08" db="EMBL/GenBank/DDBJ databases">
        <title>Genomic Encyclopedia of Type Strains, Phase III (KMG-III): the genomes of soil and plant-associated and newly described type strains.</title>
        <authorList>
            <person name="Whitman W."/>
        </authorList>
    </citation>
    <scope>NUCLEOTIDE SEQUENCE [LARGE SCALE GENOMIC DNA]</scope>
    <source>
        <strain evidence="4 5">CECT 8234</strain>
    </source>
</reference>
<protein>
    <recommendedName>
        <fullName evidence="6">DUF4132 domain-containing protein</fullName>
    </recommendedName>
</protein>
<comment type="caution">
    <text evidence="4">The sequence shown here is derived from an EMBL/GenBank/DDBJ whole genome shotgun (WGS) entry which is preliminary data.</text>
</comment>
<dbReference type="Pfam" id="PF18991">
    <property type="entry name" value="DUF5724"/>
    <property type="match status" value="1"/>
</dbReference>
<dbReference type="EMBL" id="JACHXW010000006">
    <property type="protein sequence ID" value="MBB3152570.1"/>
    <property type="molecule type" value="Genomic_DNA"/>
</dbReference>
<dbReference type="InterPro" id="IPR043782">
    <property type="entry name" value="DUF5724"/>
</dbReference>
<gene>
    <name evidence="4" type="ORF">FHS16_002620</name>
</gene>
<keyword evidence="5" id="KW-1185">Reference proteome</keyword>
<evidence type="ECO:0000259" key="2">
    <source>
        <dbReference type="Pfam" id="PF18991"/>
    </source>
</evidence>
<sequence length="1650" mass="188312">MDRAEQKLYFQQMNDKAAVIPLSDAHQRLALLLVRLGERGYNDYEISAEIKEQLLILASGEEQPLFEPLAVIMEELLDAPYGRVFRYIAEHAIEYPYSTGYARRPFRTKEQRLHVDRLLTKLISLFYLQARHFSVNDYLTISGYLSENEYQFPAMAIADMVAYAIDAGDDAVMEALKDVIYGDNNTALLSRAMISGIFLSHNRDAYRMIGELLVAARLQEGLRQSIVEAMDEGTIEAMIDMMKVITEHDLIRFSSVIRALDVWTGLALEASNARVARQNIDYAAQCLADPAVLRDGLASHDVNKLFMSLWATAVREEKQLYEQISLIMASEEPFRQIVAQHMLAQSQNEDIRFLIAQDWLGEPHKEVQYWVLQNYTFDYSFEWESDSRGAYKRLVFRRSVLLEDKAVRQRQYEQFKAMLASVAAADSEERSKVFPWVSYSFTADMVVRKLLYLAAYDMDREWIADIITIKDRLSSDMRGELLRFFISDPSDAAQRAFLLASLADKSMSNREIAIHKASELALSEDELAAVASLLKLKTGTLRQAAIGLLLKQTPNQLTAVLELLLQSRNELQRLAALELLTEMKEEPSLAELSSAMKEEVDLMEEPTDKERLLIAKLKQQTAYTLSAGLGLFDPLLVQEELAGKAQLPLTALGEGKRYFTLTIEQISSFVRGLADLVHLHREHEYEATDYSGAKQTLLVGAQLTKMNWRYEPDDPTPELERYPLASLWSDYLDSSGFGPEELLQFQFLRSEYKLYSYAAGELEHWESAHYKPAEGWRQELLDQLYPLDLMREVHLLGESLPYSSQVYRIINAYVEDSRGSEQFEMSRHILGLIISCFPFECAKEESRLLDLFTGFWNQMLRSNSRDDESFVEWMRTIYPLYERFGFEQQLLDTKDFARAFSLGVIDENELYKELLSRPHSATHIRQLTNPKRKLTETYPQLAVIKDTVVQRILELELSRGELATEVTHLAMGIMHIEGIRTFIAILEGLDKESFVRGYIYGYGKDITRKETFCHLLKACSPGANEDAALLREQLLQKSISEIRLLEAAMYAPQWVDLISDYLGWDGLRSAAWYFHAHINESFSAEKETIVAHYSPIAPQDFNDGAFDIEWFRQAYDELGEERFRLLYQCAKYISAGANHRRSQLFADAVLGRLNASELQASIVEKRNKDLLLSYSLLPWSTEKDKAGQLLERYSVIQRFLKESKAFGAQRRASEEKASSIALDNLARNGGYADVIRLTWDMEGRKLDELLPYFEPHELDVGISAQLTIDELGKTEIQVTKQGKTLKSVPAVYKKHAYITALKETKTELTDQYRRARTELERSMVSGNGFSLHELDKLFRNPVLAPLVRELVFKANGKLGYYSESEGQLIDALGAQHRLEEKDQLIIAHPLDLYASGEWSIFQKDVFDRQAVQPFKQIFRELYLPNADELAGGSLSRRYAGHQVQPRKTVSLLKSRKWTISYEEGLQKVYYKENVIANIYALADWFSPSDIESPTLETVQFFNRHTLKGLDISEVPSLVFSEVMRDIDLVVSVAHVGGVDPEASLTTIDMRLAIVRESLRLLMIGNVRFEGKHALIDGKLGEYSVHLGSGIVHKLAKGALAIIPVHSQHRGRVFLPFMDEDPKTAEILSKIVLLAQDEKLKDPQILAQLQA</sequence>
<dbReference type="InterPro" id="IPR056639">
    <property type="entry name" value="DUF7737"/>
</dbReference>
<evidence type="ECO:0000259" key="1">
    <source>
        <dbReference type="Pfam" id="PF13569"/>
    </source>
</evidence>
<organism evidence="4 5">
    <name type="scientific">Paenibacillus endophyticus</name>
    <dbReference type="NCBI Taxonomy" id="1294268"/>
    <lineage>
        <taxon>Bacteria</taxon>
        <taxon>Bacillati</taxon>
        <taxon>Bacillota</taxon>
        <taxon>Bacilli</taxon>
        <taxon>Bacillales</taxon>
        <taxon>Paenibacillaceae</taxon>
        <taxon>Paenibacillus</taxon>
    </lineage>
</organism>
<feature type="domain" description="DUF4132" evidence="1">
    <location>
        <begin position="1282"/>
        <end position="1457"/>
    </location>
</feature>
<evidence type="ECO:0000259" key="3">
    <source>
        <dbReference type="Pfam" id="PF24879"/>
    </source>
</evidence>
<feature type="domain" description="DUF5724" evidence="2">
    <location>
        <begin position="45"/>
        <end position="1241"/>
    </location>
</feature>
<name>A0A7W5C7G5_9BACL</name>
<feature type="domain" description="DUF7737" evidence="3">
    <location>
        <begin position="1548"/>
        <end position="1648"/>
    </location>
</feature>
<accession>A0A7W5C7G5</accession>
<dbReference type="Pfam" id="PF24879">
    <property type="entry name" value="DUF7737"/>
    <property type="match status" value="1"/>
</dbReference>
<dbReference type="RefSeq" id="WP_183562616.1">
    <property type="nucleotide sequence ID" value="NZ_CBCSLB010000005.1"/>
</dbReference>
<dbReference type="InterPro" id="IPR025406">
    <property type="entry name" value="DUF4132"/>
</dbReference>
<proteinExistence type="predicted"/>
<dbReference type="Pfam" id="PF13569">
    <property type="entry name" value="DUF4132"/>
    <property type="match status" value="1"/>
</dbReference>